<dbReference type="Gene3D" id="3.80.10.10">
    <property type="entry name" value="Ribonuclease Inhibitor"/>
    <property type="match status" value="3"/>
</dbReference>
<dbReference type="PANTHER" id="PTHR45661:SF3">
    <property type="entry name" value="IG-LIKE DOMAIN-CONTAINING PROTEIN"/>
    <property type="match status" value="1"/>
</dbReference>
<feature type="region of interest" description="Disordered" evidence="2">
    <location>
        <begin position="2378"/>
        <end position="2398"/>
    </location>
</feature>
<feature type="domain" description="Bacterial repeat" evidence="4">
    <location>
        <begin position="2012"/>
        <end position="2088"/>
    </location>
</feature>
<dbReference type="SUPFAM" id="SSF52058">
    <property type="entry name" value="L domain-like"/>
    <property type="match status" value="2"/>
</dbReference>
<evidence type="ECO:0000259" key="4">
    <source>
        <dbReference type="Pfam" id="PF18998"/>
    </source>
</evidence>
<evidence type="ECO:0000256" key="3">
    <source>
        <dbReference type="SAM" id="Phobius"/>
    </source>
</evidence>
<keyword evidence="3" id="KW-0472">Membrane</keyword>
<organism evidence="5 6">
    <name type="scientific">Bifidobacterium panos</name>
    <dbReference type="NCBI Taxonomy" id="2675321"/>
    <lineage>
        <taxon>Bacteria</taxon>
        <taxon>Bacillati</taxon>
        <taxon>Actinomycetota</taxon>
        <taxon>Actinomycetes</taxon>
        <taxon>Bifidobacteriales</taxon>
        <taxon>Bifidobacteriaceae</taxon>
        <taxon>Bifidobacterium</taxon>
    </lineage>
</organism>
<dbReference type="InterPro" id="IPR032675">
    <property type="entry name" value="LRR_dom_sf"/>
</dbReference>
<feature type="transmembrane region" description="Helical" evidence="3">
    <location>
        <begin position="2878"/>
        <end position="2897"/>
    </location>
</feature>
<dbReference type="EMBL" id="JAAIIJ010000024">
    <property type="protein sequence ID" value="NMN02598.1"/>
    <property type="molecule type" value="Genomic_DNA"/>
</dbReference>
<dbReference type="Gene3D" id="2.60.40.4270">
    <property type="entry name" value="Listeria-Bacteroides repeat domain"/>
    <property type="match status" value="11"/>
</dbReference>
<feature type="domain" description="Bacterial repeat" evidence="4">
    <location>
        <begin position="2160"/>
        <end position="2237"/>
    </location>
</feature>
<gene>
    <name evidence="5" type="ORF">G1C94_1220</name>
</gene>
<dbReference type="InterPro" id="IPR044060">
    <property type="entry name" value="Bacterial_rp_domain"/>
</dbReference>
<evidence type="ECO:0000313" key="6">
    <source>
        <dbReference type="Proteomes" id="UP000553756"/>
    </source>
</evidence>
<protein>
    <submittedName>
        <fullName evidence="5">Listeria-Bacteroides repeat domain</fullName>
    </submittedName>
</protein>
<keyword evidence="3" id="KW-0812">Transmembrane</keyword>
<dbReference type="NCBIfam" id="TIGR02543">
    <property type="entry name" value="List_Bact_rpt"/>
    <property type="match status" value="7"/>
</dbReference>
<keyword evidence="6" id="KW-1185">Reference proteome</keyword>
<name>A0ABX1SXM3_9BIFI</name>
<dbReference type="InterPro" id="IPR053139">
    <property type="entry name" value="Surface_bspA-like"/>
</dbReference>
<dbReference type="PANTHER" id="PTHR45661">
    <property type="entry name" value="SURFACE ANTIGEN"/>
    <property type="match status" value="1"/>
</dbReference>
<proteinExistence type="predicted"/>
<evidence type="ECO:0000256" key="2">
    <source>
        <dbReference type="SAM" id="MobiDB-lite"/>
    </source>
</evidence>
<dbReference type="InterPro" id="IPR013378">
    <property type="entry name" value="InlB-like_B-rpt"/>
</dbReference>
<evidence type="ECO:0000313" key="5">
    <source>
        <dbReference type="EMBL" id="NMN02598.1"/>
    </source>
</evidence>
<dbReference type="RefSeq" id="WP_172146461.1">
    <property type="nucleotide sequence ID" value="NZ_JAAIIJ010000024.1"/>
</dbReference>
<reference evidence="5 6" key="1">
    <citation type="submission" date="2020-02" db="EMBL/GenBank/DDBJ databases">
        <title>Characterization of phylogenetic diversity of novel bifidobacterial species isolated in Czech ZOOs.</title>
        <authorList>
            <person name="Lugli G.A."/>
            <person name="Vera N.B."/>
            <person name="Ventura M."/>
        </authorList>
    </citation>
    <scope>NUCLEOTIDE SEQUENCE [LARGE SCALE GENOMIC DNA]</scope>
    <source>
        <strain evidence="5 6">DSM 109963</strain>
    </source>
</reference>
<dbReference type="Pfam" id="PF09479">
    <property type="entry name" value="Flg_new"/>
    <property type="match status" value="19"/>
</dbReference>
<sequence length="2903" mass="307706">MMRHLSQDGLKRRGVVQRVLLMLVAVAMVVPLTLVAGRASAATKVLGDELICSYDEGTLEAKITQYVPSTTTGKDIEIPATIDYNGKTYTITEIGDSVFAGQQLTTVSFAADSKITKIGDNAFQTNSFTSMSLPDTVTTLDSNVFNNCSQMTSIGLPAALTTIGADVFGGCGKLASVDLPATLETIGNGAFYGCGSLTSVDFSNTKVTVIPANAFRNSGVQNVTLNDKTTTIGSYAFSNAQVTELKVPSTIQSIGDSAFYGYSGPKHIVIDHVPDSTILKGSLSAHNGVVEWKDTGVAAVDNSCFYFDQNTGAILGLKESGHDNCAHSEYHQANASLVIPAQIGGKDVTSIFAGTFCNANRLNIVDLSFEDGSKVTTIGNDAFQFTGLKSVSLPDSLTTINSGAFQNCNSLKSVSLPDSLITIGSAAFAYCGSLSEVSIPDSVTSIGIGAFNAAAMKKIDIHTKLKGSIPGSPWGAQYASVVWKDETEDPQIVTAFGADGSKWYYNAVSKQLISYLGDAGTGEQDLTVPSVVMWTSADGTSQTGSPISIGVSAVQSKGSFKSVTVPGSITSIQKNAFTYTTIGSLSLGEGIQAIADSVFVSCGLTEVTLPQSVTSIAASAFTNNSLTEVTIPQKVDYLAVNAFSNNPNLSMITVDQCRLNATADYRESPKNVKNNLPWGAPSTVSVFFKDDPAPVIVPDTEANNALGQSTDDMAKLDTDFSHGVVVDSTNNTATVKVISRMNTTGKSTLLESLTVDNGEDATGGATQTDSGAWLHGSKTFTQNGHATFVSTFKDSEGKTKSLTQLVEVTSFHNVTYDANAPKGQSVTGQAPTDSTGYVEGYKFKAADSNGMKVLSAGVEAYTFEGWNTKADGSGTTYKAGADVPMTADNMTLYAVWKVKDAVDFTLDANGGMFDATASKTTLKVSGTPALSLNTATGYKEPTRDGYVFKGWSAEKAATEPSTVLPIDEGKTYYAVWAKATDITVTFDANGGKLADGAKDSYTGTYDAALAAPSVTRTGYTLAKDNNWNTSADGTGTKFAGKYPAKSTTYRAVWTPNSNTVTFTKGAHGDLTGTAAFKDAVKSDQSLADAKVTAPTVKEDAGWTFTGWMSSENDLVYSAEAVKAYVVSGANGTVTFEAQYVANEKCTVVFNANGGQIDNQGKDAVVSMSDSKGKAYVVPTVLERTDGYSFGGWSLDGKTAVNPQPSGTYDTDGVTVYTALWNADTIRDITFDATDKGSLDTGVKASLSVKTGDALSTAAEGYVKASATATAGNGWKFTGWKANDGTKYTPDQIASVKARPGLKFTAEYEKLPDMTVVFDYNGGTLDGKSSSSLTGTQDTAYTLDDVPVPTRNGYSLDGWTKDGETVVDLSMKYENVTYKAKWSATHNQITFTVNEADGQQTAGKSLLTVDTDQPMSKAAEGYEKPTVSPVDGRKFLGWRASVNDEPGALYQPEDIADLVSEPGLKFVAEFDDQPTVTATFDYNGGKVGEESSSSVTDKLNLTAAVPAPTRDGYKLAGWTATPSSAGDLAEGATEVKLLSNVTYTAKWDAQSVDVSFNVGDNGSLTTGAQAKLSVLAGSRLDSAAGYAEPLVTANSGWRFTGWKSSADGRLYQPSQIAGLAAEPGLTFTAEYVELGSVDVVFNYNGGRNAAGESSVTISGKENTAYKDADKAKADEEPTRTGYSFKGWDKTPSGKYESVTYVAQWTALESTAMFMAGDHGTLEGTAVYTVKTGSPVGGKPEAKPSEGWRFVGWRCSEDNRLYAQDSVDKYVVTGAKGQQITFTAEYVALSDVQVHFNYAGGLDAAGATSGTLSGQEGTAYAKDQIPTPTRTGYTFDGWNEDPSLKYESKTYTAKWKVNANTVTFEQGDHGTLDGTAQYTVNSGDKVSGEPTAKAADGYTFTGWLCSEDQKVYAADGVKDKYVVTGANPQVTFTAQYEENKGAKVVFNANGGLVNGKSTDTLTGTAGTKYATPADPSRDGYTFDGWLDADGKEPTNTYAEGTAVYTAQWIATANTVTFAQGDHGTIPETAPYQVATDARLTDVTAPEATAEAGWSFDGWESAEFGLVSSEQLAELVMPAHAVTFTAHYVQNPTGTVMFLANGGLIDGQDTVTLSGPLGTGYEAPVEPTREGWTFDGWDTKVSGTFDQAVLVVSAKWAEAKNTLVFAEGEHGALTGTKEYQVATNANLTGAGVKAPTVEPATGYEFLGWQSDQFGLVTTDQLSTLVMPAGNVTMTAQYTPVAPGVVIFAYNGGTDTDNNASKVLTGPLRTKYTKPADPTRTGYTFAGWDREVSGTFDQALLQINATWKANTYKITYKLDGGTDPKNPTTYTYGVGVTGLKNPTKDGYTFAGWADQKGNLVSGIGAFDTGDKTLTAKWTKNASTDGLNPDGGKVPSDWTGADGQLPIPTRDGYKFDGWFDEDGNQVTTLKDAVGKNLTAKWTKIDDAFDPGDGTLPDDWTGADGELPTPTLPGYKFDGWYDEDGNLVTTVKDAVGKNLHAKWTKIDDAFNPDGGTIPSDWTGEDGELPTPTRDGYRFDGWYDEDGNKVTTLKDAAGKKLTAHWTKLPVTFDVDGDVTIPDDWTGEDGKLPVPTKPGYKFDGWVDEDGNPVTNVDDAAGKKLHPKWTPVDEAFNPDGGTLPDNWTGEDGKLPVPTKPGYKFDGWYDEDGNLITNTEDAAGKKLYPKWTKVEDGFDSDGGNIPSDWTGEDGKLPLPSKPGYKFDGWYDEDGNLITNVEDAVGKKLHAKWASVNDAFDVDGGNLPDGWTGEDGKLPLAYKPGFKFDGWYDEQGNLITSVEDAIGKKLHVKWTSVADAFDANGGNIPADWTGEDGKLPVPTRDGYQFEGWYDDEGNLITNLEDAIGKKLHARWSKVNALASTGATSFAAGLTALALAATGFAASGARRKRSH</sequence>
<dbReference type="Pfam" id="PF13306">
    <property type="entry name" value="LRR_5"/>
    <property type="match status" value="3"/>
</dbReference>
<dbReference type="InterPro" id="IPR026906">
    <property type="entry name" value="LRR_5"/>
</dbReference>
<keyword evidence="3" id="KW-1133">Transmembrane helix</keyword>
<comment type="subcellular location">
    <subcellularLocation>
        <location evidence="1">Cell envelope</location>
    </subcellularLocation>
</comment>
<dbReference type="Proteomes" id="UP000553756">
    <property type="component" value="Unassembled WGS sequence"/>
</dbReference>
<dbReference type="InterPro" id="IPR042229">
    <property type="entry name" value="Listeria/Bacterioides_rpt_sf"/>
</dbReference>
<evidence type="ECO:0000256" key="1">
    <source>
        <dbReference type="ARBA" id="ARBA00004196"/>
    </source>
</evidence>
<accession>A0ABX1SXM3</accession>
<dbReference type="Pfam" id="PF18998">
    <property type="entry name" value="Flg_new_2"/>
    <property type="match status" value="2"/>
</dbReference>
<comment type="caution">
    <text evidence="5">The sequence shown here is derived from an EMBL/GenBank/DDBJ whole genome shotgun (WGS) entry which is preliminary data.</text>
</comment>